<feature type="chain" id="PRO_5027118699" evidence="1">
    <location>
        <begin position="21"/>
        <end position="221"/>
    </location>
</feature>
<evidence type="ECO:0000313" key="2">
    <source>
        <dbReference type="EMBL" id="BCG27008.1"/>
    </source>
</evidence>
<dbReference type="RefSeq" id="WP_236247033.1">
    <property type="nucleotide sequence ID" value="NZ_BQKM01000001.1"/>
</dbReference>
<dbReference type="Proteomes" id="UP001054892">
    <property type="component" value="Unassembled WGS sequence"/>
</dbReference>
<organism evidence="2 4">
    <name type="scientific">Pseudomonas tohonis</name>
    <dbReference type="NCBI Taxonomy" id="2725477"/>
    <lineage>
        <taxon>Bacteria</taxon>
        <taxon>Pseudomonadati</taxon>
        <taxon>Pseudomonadota</taxon>
        <taxon>Gammaproteobacteria</taxon>
        <taxon>Pseudomonadales</taxon>
        <taxon>Pseudomonadaceae</taxon>
        <taxon>Pseudomonas</taxon>
    </lineage>
</organism>
<evidence type="ECO:0000256" key="1">
    <source>
        <dbReference type="SAM" id="SignalP"/>
    </source>
</evidence>
<dbReference type="AlphaFoldDB" id="A0A6J4EC46"/>
<protein>
    <submittedName>
        <fullName evidence="2">Uncharacterized protein</fullName>
    </submittedName>
</protein>
<evidence type="ECO:0000313" key="3">
    <source>
        <dbReference type="EMBL" id="GJN50256.1"/>
    </source>
</evidence>
<accession>A0A6J4EC46</accession>
<proteinExistence type="predicted"/>
<gene>
    <name evidence="2" type="ORF">TUM18999_51990</name>
    <name evidence="3" type="ORF">TUM20286_00080</name>
</gene>
<dbReference type="EMBL" id="AP023189">
    <property type="protein sequence ID" value="BCG27008.1"/>
    <property type="molecule type" value="Genomic_DNA"/>
</dbReference>
<evidence type="ECO:0000313" key="5">
    <source>
        <dbReference type="Proteomes" id="UP001054892"/>
    </source>
</evidence>
<feature type="signal peptide" evidence="1">
    <location>
        <begin position="1"/>
        <end position="20"/>
    </location>
</feature>
<evidence type="ECO:0000313" key="4">
    <source>
        <dbReference type="Proteomes" id="UP000509383"/>
    </source>
</evidence>
<sequence length="221" mass="23963">MLKFRILPMALVSFGLPLMAAADGQTELEQQLSYMKGEFTPIPQVKARAKLFGRQATLLTTSLSGTLIVGKAITYDSANHTPYNEEPRDSTTFNMVVAGYMPSPAIGSVSLSGVSTLAFARVVKLFNTPPVPEADLICNLFMTSSEDVQGVNIAGTYLPLTKVGSSVKNGTTHYNYQAVALDTVTPNYPQYFRDEHAFCTTFESFNNTYPNGANVPVTLTP</sequence>
<dbReference type="KEGG" id="ptw:TUM18999_51990"/>
<name>A0A6J4EC46_9PSED</name>
<dbReference type="EMBL" id="BQKM01000001">
    <property type="protein sequence ID" value="GJN50256.1"/>
    <property type="molecule type" value="Genomic_DNA"/>
</dbReference>
<dbReference type="Proteomes" id="UP000509383">
    <property type="component" value="Chromosome"/>
</dbReference>
<keyword evidence="5" id="KW-1185">Reference proteome</keyword>
<keyword evidence="1" id="KW-0732">Signal</keyword>
<reference evidence="2 4" key="1">
    <citation type="submission" date="2020-05" db="EMBL/GenBank/DDBJ databases">
        <title>Characterization of novel class B3 metallo-beta-lactamase from novel Pseudomonas species.</title>
        <authorList>
            <person name="Yamada K."/>
            <person name="Aoki K."/>
            <person name="Ishii Y."/>
        </authorList>
    </citation>
    <scope>NUCLEOTIDE SEQUENCE [LARGE SCALE GENOMIC DNA]</scope>
    <source>
        <strain evidence="2 4">TUM18999</strain>
        <strain evidence="3 5">TUM20286</strain>
    </source>
</reference>